<dbReference type="PANTHER" id="PTHR48081:SF30">
    <property type="entry name" value="ACETYL-HYDROLASE LIPR-RELATED"/>
    <property type="match status" value="1"/>
</dbReference>
<accession>A0A366FHQ0</accession>
<dbReference type="SUPFAM" id="SSF53474">
    <property type="entry name" value="alpha/beta-Hydrolases"/>
    <property type="match status" value="1"/>
</dbReference>
<organism evidence="5 6">
    <name type="scientific">Roseiarcus fermentans</name>
    <dbReference type="NCBI Taxonomy" id="1473586"/>
    <lineage>
        <taxon>Bacteria</taxon>
        <taxon>Pseudomonadati</taxon>
        <taxon>Pseudomonadota</taxon>
        <taxon>Alphaproteobacteria</taxon>
        <taxon>Hyphomicrobiales</taxon>
        <taxon>Roseiarcaceae</taxon>
        <taxon>Roseiarcus</taxon>
    </lineage>
</organism>
<dbReference type="AlphaFoldDB" id="A0A366FHQ0"/>
<dbReference type="Proteomes" id="UP000253529">
    <property type="component" value="Unassembled WGS sequence"/>
</dbReference>
<feature type="signal peptide" evidence="3">
    <location>
        <begin position="1"/>
        <end position="24"/>
    </location>
</feature>
<dbReference type="EMBL" id="QNRK01000010">
    <property type="protein sequence ID" value="RBP14131.1"/>
    <property type="molecule type" value="Genomic_DNA"/>
</dbReference>
<evidence type="ECO:0000313" key="6">
    <source>
        <dbReference type="Proteomes" id="UP000253529"/>
    </source>
</evidence>
<evidence type="ECO:0000256" key="1">
    <source>
        <dbReference type="ARBA" id="ARBA00010515"/>
    </source>
</evidence>
<gene>
    <name evidence="5" type="ORF">DFR50_110157</name>
</gene>
<dbReference type="InterPro" id="IPR029058">
    <property type="entry name" value="AB_hydrolase_fold"/>
</dbReference>
<evidence type="ECO:0000256" key="2">
    <source>
        <dbReference type="ARBA" id="ARBA00022801"/>
    </source>
</evidence>
<comment type="similarity">
    <text evidence="1">Belongs to the 'GDXG' lipolytic enzyme family.</text>
</comment>
<feature type="domain" description="Alpha/beta hydrolase fold-3" evidence="4">
    <location>
        <begin position="137"/>
        <end position="338"/>
    </location>
</feature>
<dbReference type="GO" id="GO:0004806">
    <property type="term" value="F:triacylglycerol lipase activity"/>
    <property type="evidence" value="ECO:0007669"/>
    <property type="project" value="TreeGrafter"/>
</dbReference>
<dbReference type="InterPro" id="IPR050300">
    <property type="entry name" value="GDXG_lipolytic_enzyme"/>
</dbReference>
<dbReference type="Pfam" id="PF07859">
    <property type="entry name" value="Abhydrolase_3"/>
    <property type="match status" value="1"/>
</dbReference>
<dbReference type="InterPro" id="IPR013094">
    <property type="entry name" value="AB_hydrolase_3"/>
</dbReference>
<protein>
    <submittedName>
        <fullName evidence="5">Acetyl esterase/lipase</fullName>
    </submittedName>
</protein>
<dbReference type="PANTHER" id="PTHR48081">
    <property type="entry name" value="AB HYDROLASE SUPERFAMILY PROTEIN C4A8.06C"/>
    <property type="match status" value="1"/>
</dbReference>
<dbReference type="OrthoDB" id="9806180at2"/>
<dbReference type="Gene3D" id="3.40.50.1820">
    <property type="entry name" value="alpha/beta hydrolase"/>
    <property type="match status" value="1"/>
</dbReference>
<keyword evidence="3" id="KW-0732">Signal</keyword>
<feature type="chain" id="PRO_5016943920" evidence="3">
    <location>
        <begin position="25"/>
        <end position="365"/>
    </location>
</feature>
<evidence type="ECO:0000256" key="3">
    <source>
        <dbReference type="SAM" id="SignalP"/>
    </source>
</evidence>
<reference evidence="5 6" key="1">
    <citation type="submission" date="2018-06" db="EMBL/GenBank/DDBJ databases">
        <title>Genomic Encyclopedia of Type Strains, Phase IV (KMG-IV): sequencing the most valuable type-strain genomes for metagenomic binning, comparative biology and taxonomic classification.</title>
        <authorList>
            <person name="Goeker M."/>
        </authorList>
    </citation>
    <scope>NUCLEOTIDE SEQUENCE [LARGE SCALE GENOMIC DNA]</scope>
    <source>
        <strain evidence="5 6">DSM 24875</strain>
    </source>
</reference>
<proteinExistence type="inferred from homology"/>
<dbReference type="RefSeq" id="WP_113889261.1">
    <property type="nucleotide sequence ID" value="NZ_QNRK01000010.1"/>
</dbReference>
<keyword evidence="6" id="KW-1185">Reference proteome</keyword>
<name>A0A366FHQ0_9HYPH</name>
<keyword evidence="2" id="KW-0378">Hydrolase</keyword>
<sequence>MRPTNALILACLALAALAPAPARADQPTFSETAAAEAAANATYGPRTTPGQTIPVPDDVSPQLQRLIAAPFGNVADAPKTGDEWKAAVAAANRTAMVNLDRLKRELGVTVEPTVVAGVKAYLVTPMTIPEKNRNRLVVALHGGGYVFYPGEAGTGEGVMMAGFGGFRVLAVDYRMPPDFPFPAALDDAVAVWKEVVKTTKPENVALIGSSAGGGLALATILRLKDEGLPLPGALAAGTPWSDLSSAGDSYAANAWLDNVLVAYGGMLEGMARLYAGGESFRNPYLSPIYGDFSKFPPTILTTGTRDLFLSNTVRAHRALKRAGAVADLEVYEGESHAQFLAGPSVPESREAFADIAAFFDAHLGR</sequence>
<comment type="caution">
    <text evidence="5">The sequence shown here is derived from an EMBL/GenBank/DDBJ whole genome shotgun (WGS) entry which is preliminary data.</text>
</comment>
<evidence type="ECO:0000313" key="5">
    <source>
        <dbReference type="EMBL" id="RBP14131.1"/>
    </source>
</evidence>
<evidence type="ECO:0000259" key="4">
    <source>
        <dbReference type="Pfam" id="PF07859"/>
    </source>
</evidence>